<dbReference type="Proteomes" id="UP000887579">
    <property type="component" value="Unplaced"/>
</dbReference>
<evidence type="ECO:0000313" key="2">
    <source>
        <dbReference type="WBParaSite" id="ES5_v2.g22526.t1"/>
    </source>
</evidence>
<sequence length="104" mass="11570">MKLFLGLFAAILFTSAFSKSINHDKVCTMCIDFIAKASAGILEHEDDFRQNGGKMCDVLTFGNAELDAKCRELVKDKVDDIIQMVRDSKSPKEICTSVKFCPSE</sequence>
<reference evidence="2" key="1">
    <citation type="submission" date="2022-11" db="UniProtKB">
        <authorList>
            <consortium name="WormBaseParasite"/>
        </authorList>
    </citation>
    <scope>IDENTIFICATION</scope>
</reference>
<proteinExistence type="predicted"/>
<accession>A0AC34FYG9</accession>
<organism evidence="1 2">
    <name type="scientific">Panagrolaimus sp. ES5</name>
    <dbReference type="NCBI Taxonomy" id="591445"/>
    <lineage>
        <taxon>Eukaryota</taxon>
        <taxon>Metazoa</taxon>
        <taxon>Ecdysozoa</taxon>
        <taxon>Nematoda</taxon>
        <taxon>Chromadorea</taxon>
        <taxon>Rhabditida</taxon>
        <taxon>Tylenchina</taxon>
        <taxon>Panagrolaimomorpha</taxon>
        <taxon>Panagrolaimoidea</taxon>
        <taxon>Panagrolaimidae</taxon>
        <taxon>Panagrolaimus</taxon>
    </lineage>
</organism>
<name>A0AC34FYG9_9BILA</name>
<protein>
    <submittedName>
        <fullName evidence="2">Saposin B-type domain-containing protein</fullName>
    </submittedName>
</protein>
<dbReference type="WBParaSite" id="ES5_v2.g22526.t1">
    <property type="protein sequence ID" value="ES5_v2.g22526.t1"/>
    <property type="gene ID" value="ES5_v2.g22526"/>
</dbReference>
<evidence type="ECO:0000313" key="1">
    <source>
        <dbReference type="Proteomes" id="UP000887579"/>
    </source>
</evidence>